<protein>
    <submittedName>
        <fullName evidence="5">tRNA-binding protein</fullName>
    </submittedName>
</protein>
<keyword evidence="1 3" id="KW-0820">tRNA-binding</keyword>
<dbReference type="Gene3D" id="2.40.50.140">
    <property type="entry name" value="Nucleic acid-binding proteins"/>
    <property type="match status" value="1"/>
</dbReference>
<dbReference type="PROSITE" id="PS50886">
    <property type="entry name" value="TRBD"/>
    <property type="match status" value="1"/>
</dbReference>
<comment type="caution">
    <text evidence="5">The sequence shown here is derived from an EMBL/GenBank/DDBJ whole genome shotgun (WGS) entry which is preliminary data.</text>
</comment>
<accession>A0ABW5P0A3</accession>
<reference evidence="6" key="1">
    <citation type="journal article" date="2019" name="Int. J. Syst. Evol. Microbiol.">
        <title>The Global Catalogue of Microorganisms (GCM) 10K type strain sequencing project: providing services to taxonomists for standard genome sequencing and annotation.</title>
        <authorList>
            <consortium name="The Broad Institute Genomics Platform"/>
            <consortium name="The Broad Institute Genome Sequencing Center for Infectious Disease"/>
            <person name="Wu L."/>
            <person name="Ma J."/>
        </authorList>
    </citation>
    <scope>NUCLEOTIDE SEQUENCE [LARGE SCALE GENOMIC DNA]</scope>
    <source>
        <strain evidence="6">KCTC 33842</strain>
    </source>
</reference>
<dbReference type="InterPro" id="IPR012340">
    <property type="entry name" value="NA-bd_OB-fold"/>
</dbReference>
<dbReference type="InterPro" id="IPR002547">
    <property type="entry name" value="tRNA-bd_dom"/>
</dbReference>
<sequence length="120" mass="12971">MMATELKDTVSFEDTLGRLDIRLGRIVEAVLEPSAPRPAYRLTIDFGKYGRKTSVGRFTQHPAEELVGQQVLGVLNFEPRQIGEVSSEVLILGVQYPGAASGEATVIAPVQDAKLGGKVF</sequence>
<name>A0ABW5P0A3_9DEIO</name>
<feature type="domain" description="TRNA-binding" evidence="4">
    <location>
        <begin position="15"/>
        <end position="120"/>
    </location>
</feature>
<evidence type="ECO:0000313" key="5">
    <source>
        <dbReference type="EMBL" id="MFD2608544.1"/>
    </source>
</evidence>
<dbReference type="EMBL" id="JBHUMK010000012">
    <property type="protein sequence ID" value="MFD2608544.1"/>
    <property type="molecule type" value="Genomic_DNA"/>
</dbReference>
<evidence type="ECO:0000256" key="3">
    <source>
        <dbReference type="PROSITE-ProRule" id="PRU00209"/>
    </source>
</evidence>
<keyword evidence="2 3" id="KW-0694">RNA-binding</keyword>
<dbReference type="Proteomes" id="UP001597475">
    <property type="component" value="Unassembled WGS sequence"/>
</dbReference>
<keyword evidence="6" id="KW-1185">Reference proteome</keyword>
<dbReference type="Pfam" id="PF01588">
    <property type="entry name" value="tRNA_bind"/>
    <property type="match status" value="1"/>
</dbReference>
<evidence type="ECO:0000259" key="4">
    <source>
        <dbReference type="PROSITE" id="PS50886"/>
    </source>
</evidence>
<dbReference type="SUPFAM" id="SSF50249">
    <property type="entry name" value="Nucleic acid-binding proteins"/>
    <property type="match status" value="1"/>
</dbReference>
<evidence type="ECO:0000256" key="1">
    <source>
        <dbReference type="ARBA" id="ARBA00022555"/>
    </source>
</evidence>
<organism evidence="5 6">
    <name type="scientific">Deinococcus taklimakanensis</name>
    <dbReference type="NCBI Taxonomy" id="536443"/>
    <lineage>
        <taxon>Bacteria</taxon>
        <taxon>Thermotogati</taxon>
        <taxon>Deinococcota</taxon>
        <taxon>Deinococci</taxon>
        <taxon>Deinococcales</taxon>
        <taxon>Deinococcaceae</taxon>
        <taxon>Deinococcus</taxon>
    </lineage>
</organism>
<evidence type="ECO:0000313" key="6">
    <source>
        <dbReference type="Proteomes" id="UP001597475"/>
    </source>
</evidence>
<dbReference type="CDD" id="cd02798">
    <property type="entry name" value="tRNA_bind_CsaA"/>
    <property type="match status" value="1"/>
</dbReference>
<proteinExistence type="predicted"/>
<evidence type="ECO:0000256" key="2">
    <source>
        <dbReference type="ARBA" id="ARBA00022884"/>
    </source>
</evidence>
<gene>
    <name evidence="5" type="ORF">ACFSR9_03695</name>
</gene>
<dbReference type="RefSeq" id="WP_386843157.1">
    <property type="nucleotide sequence ID" value="NZ_JBHUMK010000012.1"/>
</dbReference>